<dbReference type="FunFam" id="1.10.10.10:FF:000005">
    <property type="entry name" value="Two-component system response regulator"/>
    <property type="match status" value="1"/>
</dbReference>
<keyword evidence="3" id="KW-0805">Transcription regulation</keyword>
<name>A0A679IYH5_VARPD</name>
<dbReference type="InterPro" id="IPR036388">
    <property type="entry name" value="WH-like_DNA-bd_sf"/>
</dbReference>
<dbReference type="GO" id="GO:0000976">
    <property type="term" value="F:transcription cis-regulatory region binding"/>
    <property type="evidence" value="ECO:0007669"/>
    <property type="project" value="TreeGrafter"/>
</dbReference>
<dbReference type="InterPro" id="IPR001789">
    <property type="entry name" value="Sig_transdc_resp-reg_receiver"/>
</dbReference>
<feature type="domain" description="OmpR/PhoB-type" evidence="9">
    <location>
        <begin position="161"/>
        <end position="259"/>
    </location>
</feature>
<evidence type="ECO:0000256" key="4">
    <source>
        <dbReference type="ARBA" id="ARBA00023125"/>
    </source>
</evidence>
<dbReference type="InterPro" id="IPR011006">
    <property type="entry name" value="CheY-like_superfamily"/>
</dbReference>
<proteinExistence type="predicted"/>
<dbReference type="GO" id="GO:0032993">
    <property type="term" value="C:protein-DNA complex"/>
    <property type="evidence" value="ECO:0007669"/>
    <property type="project" value="TreeGrafter"/>
</dbReference>
<dbReference type="PROSITE" id="PS50110">
    <property type="entry name" value="RESPONSE_REGULATORY"/>
    <property type="match status" value="1"/>
</dbReference>
<keyword evidence="2" id="KW-0902">Two-component regulatory system</keyword>
<dbReference type="Gene3D" id="3.40.50.2300">
    <property type="match status" value="1"/>
</dbReference>
<dbReference type="PANTHER" id="PTHR48111">
    <property type="entry name" value="REGULATOR OF RPOS"/>
    <property type="match status" value="1"/>
</dbReference>
<evidence type="ECO:0000259" key="9">
    <source>
        <dbReference type="PROSITE" id="PS51755"/>
    </source>
</evidence>
<dbReference type="SUPFAM" id="SSF52172">
    <property type="entry name" value="CheY-like"/>
    <property type="match status" value="1"/>
</dbReference>
<reference evidence="10" key="1">
    <citation type="submission" date="2019-12" db="EMBL/GenBank/DDBJ databases">
        <authorList>
            <person name="Cremers G."/>
        </authorList>
    </citation>
    <scope>NUCLEOTIDE SEQUENCE</scope>
    <source>
        <strain evidence="10">Vvax</strain>
    </source>
</reference>
<dbReference type="Gene3D" id="1.10.10.10">
    <property type="entry name" value="Winged helix-like DNA-binding domain superfamily/Winged helix DNA-binding domain"/>
    <property type="match status" value="1"/>
</dbReference>
<evidence type="ECO:0000256" key="2">
    <source>
        <dbReference type="ARBA" id="ARBA00023012"/>
    </source>
</evidence>
<evidence type="ECO:0000256" key="1">
    <source>
        <dbReference type="ARBA" id="ARBA00022553"/>
    </source>
</evidence>
<accession>A0A679IYH5</accession>
<dbReference type="AlphaFoldDB" id="A0A679IYH5"/>
<dbReference type="CDD" id="cd00383">
    <property type="entry name" value="trans_reg_C"/>
    <property type="match status" value="1"/>
</dbReference>
<evidence type="ECO:0000313" key="10">
    <source>
        <dbReference type="EMBL" id="CAA2105954.1"/>
    </source>
</evidence>
<dbReference type="GO" id="GO:0006355">
    <property type="term" value="P:regulation of DNA-templated transcription"/>
    <property type="evidence" value="ECO:0007669"/>
    <property type="project" value="InterPro"/>
</dbReference>
<dbReference type="Pfam" id="PF00072">
    <property type="entry name" value="Response_reg"/>
    <property type="match status" value="1"/>
</dbReference>
<keyword evidence="5" id="KW-0804">Transcription</keyword>
<keyword evidence="4 7" id="KW-0238">DNA-binding</keyword>
<evidence type="ECO:0000256" key="3">
    <source>
        <dbReference type="ARBA" id="ARBA00023015"/>
    </source>
</evidence>
<dbReference type="GO" id="GO:0005829">
    <property type="term" value="C:cytosol"/>
    <property type="evidence" value="ECO:0007669"/>
    <property type="project" value="TreeGrafter"/>
</dbReference>
<feature type="domain" description="Response regulatory" evidence="8">
    <location>
        <begin position="41"/>
        <end position="153"/>
    </location>
</feature>
<organism evidence="10">
    <name type="scientific">Variovorax paradoxus</name>
    <dbReference type="NCBI Taxonomy" id="34073"/>
    <lineage>
        <taxon>Bacteria</taxon>
        <taxon>Pseudomonadati</taxon>
        <taxon>Pseudomonadota</taxon>
        <taxon>Betaproteobacteria</taxon>
        <taxon>Burkholderiales</taxon>
        <taxon>Comamonadaceae</taxon>
        <taxon>Variovorax</taxon>
    </lineage>
</organism>
<dbReference type="InterPro" id="IPR001867">
    <property type="entry name" value="OmpR/PhoB-type_DNA-bd"/>
</dbReference>
<dbReference type="EMBL" id="LR743507">
    <property type="protein sequence ID" value="CAA2105954.1"/>
    <property type="molecule type" value="Genomic_DNA"/>
</dbReference>
<dbReference type="SMART" id="SM00448">
    <property type="entry name" value="REC"/>
    <property type="match status" value="1"/>
</dbReference>
<dbReference type="GO" id="GO:0000156">
    <property type="term" value="F:phosphorelay response regulator activity"/>
    <property type="evidence" value="ECO:0007669"/>
    <property type="project" value="TreeGrafter"/>
</dbReference>
<gene>
    <name evidence="10" type="primary">czcR_1</name>
    <name evidence="10" type="ORF">VVAX_03509</name>
</gene>
<keyword evidence="1 6" id="KW-0597">Phosphoprotein</keyword>
<dbReference type="SMART" id="SM00862">
    <property type="entry name" value="Trans_reg_C"/>
    <property type="match status" value="1"/>
</dbReference>
<evidence type="ECO:0000259" key="8">
    <source>
        <dbReference type="PROSITE" id="PS50110"/>
    </source>
</evidence>
<dbReference type="InterPro" id="IPR039420">
    <property type="entry name" value="WalR-like"/>
</dbReference>
<evidence type="ECO:0000256" key="6">
    <source>
        <dbReference type="PROSITE-ProRule" id="PRU00169"/>
    </source>
</evidence>
<dbReference type="Pfam" id="PF00486">
    <property type="entry name" value="Trans_reg_C"/>
    <property type="match status" value="1"/>
</dbReference>
<feature type="modified residue" description="4-aspartylphosphate" evidence="6">
    <location>
        <position position="90"/>
    </location>
</feature>
<evidence type="ECO:0000256" key="7">
    <source>
        <dbReference type="PROSITE-ProRule" id="PRU01091"/>
    </source>
</evidence>
<sequence length="261" mass="29043">MRRGAPDAVPLHPAAVPRGIVKRQRQVQHEQNGPTRGHPMRILLIEDDPFLLVSVQKALTALGYSIDVACDSLEGRYLATEGNYSLVLLDVALAGPDLTVLQAIRRSKQTPVLMITTRDKVEDRLKGLQLGASDYLAMPFSELALQVRVQAILERRMPPETSRLGLADLEVDILRRQVARQGVSIKLSPNEFALLAELLQHAGKTVSRGALAQRVWHTSLDNESNALEVTVRRLRKKLDDPFDTKLLHTVRGVGYMLADRE</sequence>
<dbReference type="PANTHER" id="PTHR48111:SF76">
    <property type="entry name" value="TWO-COMPONENT RESPONSE REGULATOR"/>
    <property type="match status" value="1"/>
</dbReference>
<dbReference type="PROSITE" id="PS51755">
    <property type="entry name" value="OMPR_PHOB"/>
    <property type="match status" value="1"/>
</dbReference>
<feature type="DNA-binding region" description="OmpR/PhoB-type" evidence="7">
    <location>
        <begin position="161"/>
        <end position="259"/>
    </location>
</feature>
<evidence type="ECO:0000256" key="5">
    <source>
        <dbReference type="ARBA" id="ARBA00023163"/>
    </source>
</evidence>
<protein>
    <submittedName>
        <fullName evidence="10">Transcriptional activator protein CzcR</fullName>
    </submittedName>
</protein>